<dbReference type="PANTHER" id="PTHR43491:SF2">
    <property type="entry name" value="UDP-N-ACETYL-D-MANNOSAMINE DEHYDROGENASE"/>
    <property type="match status" value="1"/>
</dbReference>
<evidence type="ECO:0000256" key="1">
    <source>
        <dbReference type="ARBA" id="ARBA00006601"/>
    </source>
</evidence>
<gene>
    <name evidence="6" type="ORF">COV59_03700</name>
</gene>
<dbReference type="Proteomes" id="UP000229600">
    <property type="component" value="Unassembled WGS sequence"/>
</dbReference>
<dbReference type="Pfam" id="PF03721">
    <property type="entry name" value="UDPG_MGDP_dh_N"/>
    <property type="match status" value="1"/>
</dbReference>
<evidence type="ECO:0000313" key="6">
    <source>
        <dbReference type="EMBL" id="PIR04260.1"/>
    </source>
</evidence>
<dbReference type="SUPFAM" id="SSF48179">
    <property type="entry name" value="6-phosphogluconate dehydrogenase C-terminal domain-like"/>
    <property type="match status" value="1"/>
</dbReference>
<comment type="caution">
    <text evidence="6">The sequence shown here is derived from an EMBL/GenBank/DDBJ whole genome shotgun (WGS) entry which is preliminary data.</text>
</comment>
<dbReference type="InterPro" id="IPR028359">
    <property type="entry name" value="UDP_ManNAc/GlcNAc_DH"/>
</dbReference>
<protein>
    <submittedName>
        <fullName evidence="6">GDP-mannose dehydrogenase</fullName>
    </submittedName>
</protein>
<proteinExistence type="inferred from homology"/>
<dbReference type="NCBIfam" id="TIGR03026">
    <property type="entry name" value="NDP-sugDHase"/>
    <property type="match status" value="1"/>
</dbReference>
<dbReference type="AlphaFoldDB" id="A0A2H0N5S7"/>
<evidence type="ECO:0000259" key="5">
    <source>
        <dbReference type="SMART" id="SM00984"/>
    </source>
</evidence>
<dbReference type="PANTHER" id="PTHR43491">
    <property type="entry name" value="UDP-N-ACETYL-D-MANNOSAMINE DEHYDROGENASE"/>
    <property type="match status" value="1"/>
</dbReference>
<dbReference type="InterPro" id="IPR017476">
    <property type="entry name" value="UDP-Glc/GDP-Man"/>
</dbReference>
<dbReference type="Gene3D" id="3.40.50.720">
    <property type="entry name" value="NAD(P)-binding Rossmann-like Domain"/>
    <property type="match status" value="2"/>
</dbReference>
<keyword evidence="2" id="KW-0560">Oxidoreductase</keyword>
<dbReference type="SUPFAM" id="SSF52413">
    <property type="entry name" value="UDP-glucose/GDP-mannose dehydrogenase C-terminal domain"/>
    <property type="match status" value="1"/>
</dbReference>
<dbReference type="SUPFAM" id="SSF51735">
    <property type="entry name" value="NAD(P)-binding Rossmann-fold domains"/>
    <property type="match status" value="1"/>
</dbReference>
<organism evidence="6 7">
    <name type="scientific">Candidatus Magasanikbacteria bacterium CG11_big_fil_rev_8_21_14_0_20_39_34</name>
    <dbReference type="NCBI Taxonomy" id="1974653"/>
    <lineage>
        <taxon>Bacteria</taxon>
        <taxon>Candidatus Magasanikiibacteriota</taxon>
    </lineage>
</organism>
<comment type="similarity">
    <text evidence="1 4">Belongs to the UDP-glucose/GDP-mannose dehydrogenase family.</text>
</comment>
<name>A0A2H0N5S7_9BACT</name>
<dbReference type="InterPro" id="IPR014026">
    <property type="entry name" value="UDP-Glc/GDP-Man_DH_dimer"/>
</dbReference>
<evidence type="ECO:0000256" key="3">
    <source>
        <dbReference type="ARBA" id="ARBA00023027"/>
    </source>
</evidence>
<dbReference type="EMBL" id="PCWN01000007">
    <property type="protein sequence ID" value="PIR04260.1"/>
    <property type="molecule type" value="Genomic_DNA"/>
</dbReference>
<dbReference type="GO" id="GO:0051287">
    <property type="term" value="F:NAD binding"/>
    <property type="evidence" value="ECO:0007669"/>
    <property type="project" value="InterPro"/>
</dbReference>
<evidence type="ECO:0000256" key="4">
    <source>
        <dbReference type="PIRNR" id="PIRNR000124"/>
    </source>
</evidence>
<dbReference type="SMART" id="SM00984">
    <property type="entry name" value="UDPG_MGDP_dh_C"/>
    <property type="match status" value="1"/>
</dbReference>
<keyword evidence="3" id="KW-0520">NAD</keyword>
<dbReference type="InterPro" id="IPR036220">
    <property type="entry name" value="UDP-Glc/GDP-Man_DH_C_sf"/>
</dbReference>
<evidence type="ECO:0000313" key="7">
    <source>
        <dbReference type="Proteomes" id="UP000229600"/>
    </source>
</evidence>
<dbReference type="GO" id="GO:0016616">
    <property type="term" value="F:oxidoreductase activity, acting on the CH-OH group of donors, NAD or NADP as acceptor"/>
    <property type="evidence" value="ECO:0007669"/>
    <property type="project" value="InterPro"/>
</dbReference>
<dbReference type="InterPro" id="IPR014027">
    <property type="entry name" value="UDP-Glc/GDP-Man_DH_C"/>
</dbReference>
<feature type="domain" description="UDP-glucose/GDP-mannose dehydrogenase C-terminal" evidence="5">
    <location>
        <begin position="320"/>
        <end position="421"/>
    </location>
</feature>
<reference evidence="6 7" key="1">
    <citation type="submission" date="2017-09" db="EMBL/GenBank/DDBJ databases">
        <title>Depth-based differentiation of microbial function through sediment-hosted aquifers and enrichment of novel symbionts in the deep terrestrial subsurface.</title>
        <authorList>
            <person name="Probst A.J."/>
            <person name="Ladd B."/>
            <person name="Jarett J.K."/>
            <person name="Geller-Mcgrath D.E."/>
            <person name="Sieber C.M."/>
            <person name="Emerson J.B."/>
            <person name="Anantharaman K."/>
            <person name="Thomas B.C."/>
            <person name="Malmstrom R."/>
            <person name="Stieglmeier M."/>
            <person name="Klingl A."/>
            <person name="Woyke T."/>
            <person name="Ryan C.M."/>
            <person name="Banfield J.F."/>
        </authorList>
    </citation>
    <scope>NUCLEOTIDE SEQUENCE [LARGE SCALE GENOMIC DNA]</scope>
    <source>
        <strain evidence="6">CG11_big_fil_rev_8_21_14_0_20_39_34</strain>
    </source>
</reference>
<dbReference type="GO" id="GO:0016628">
    <property type="term" value="F:oxidoreductase activity, acting on the CH-CH group of donors, NAD or NADP as acceptor"/>
    <property type="evidence" value="ECO:0007669"/>
    <property type="project" value="InterPro"/>
</dbReference>
<sequence>MVTFEQLQSKQEKLCVVGLGYVGLPLAVLLAKHFDVIGFDIDQEKIEQLKTGYDRMNELTSDELKAVQLDYTCDQKRISEARYIIVAVPTPVDKNNIPDLGIVKRASEMVGANMAAGSIVVFESTVYPGVTEDICVPLLEKTSGLTHKKNFWVGYSPERVNPGDKEHTIDKITKVVSGSDAESSHVIAQVYGAITNTFLAASIRVAEAAKVIENTQRDINIALMNELAMLFSKMDISVYDVLDAAGTKWNFLKFLPGLVGGHCIGVDPYYLTFKAQEVGHRPEMILAGRGINDSMHKFIAQSIIKEMVRVGKDVSKSKFAVLGITFKENVKDIRNSKVAELILELKDFGVEPIVYDPIADEQEVFHEYGIHLAKKEDLVNADTLIVAVAHDEYKDMTPKDLRALMNHENLLLVDIKRLYSKQDIEDEGMRYWSM</sequence>
<dbReference type="InterPro" id="IPR001732">
    <property type="entry name" value="UDP-Glc/GDP-Man_DH_N"/>
</dbReference>
<dbReference type="GO" id="GO:0000271">
    <property type="term" value="P:polysaccharide biosynthetic process"/>
    <property type="evidence" value="ECO:0007669"/>
    <property type="project" value="InterPro"/>
</dbReference>
<dbReference type="InterPro" id="IPR036291">
    <property type="entry name" value="NAD(P)-bd_dom_sf"/>
</dbReference>
<dbReference type="PIRSF" id="PIRSF500136">
    <property type="entry name" value="UDP_ManNAc_DH"/>
    <property type="match status" value="1"/>
</dbReference>
<dbReference type="PIRSF" id="PIRSF000124">
    <property type="entry name" value="UDPglc_GDPman_dh"/>
    <property type="match status" value="1"/>
</dbReference>
<dbReference type="Pfam" id="PF03720">
    <property type="entry name" value="UDPG_MGDP_dh_C"/>
    <property type="match status" value="1"/>
</dbReference>
<dbReference type="Pfam" id="PF00984">
    <property type="entry name" value="UDPG_MGDP_dh"/>
    <property type="match status" value="1"/>
</dbReference>
<accession>A0A2H0N5S7</accession>
<evidence type="ECO:0000256" key="2">
    <source>
        <dbReference type="ARBA" id="ARBA00023002"/>
    </source>
</evidence>
<dbReference type="InterPro" id="IPR008927">
    <property type="entry name" value="6-PGluconate_DH-like_C_sf"/>
</dbReference>